<dbReference type="InterPro" id="IPR023750">
    <property type="entry name" value="RbsD-like_sf"/>
</dbReference>
<comment type="catalytic activity">
    <reaction evidence="3">
        <text>alpha-L-fucose = beta-L-fucose</text>
        <dbReference type="Rhea" id="RHEA:25580"/>
        <dbReference type="ChEBI" id="CHEBI:42548"/>
        <dbReference type="ChEBI" id="CHEBI:42589"/>
        <dbReference type="EC" id="5.1.3.29"/>
    </reaction>
</comment>
<protein>
    <submittedName>
        <fullName evidence="4">L-fucose mutarotase</fullName>
    </submittedName>
</protein>
<accession>A0A1N6ZHZ7</accession>
<evidence type="ECO:0000313" key="4">
    <source>
        <dbReference type="EMBL" id="SIR26520.1"/>
    </source>
</evidence>
<organism evidence="4 5">
    <name type="scientific">Halanaerobium kushneri</name>
    <dbReference type="NCBI Taxonomy" id="56779"/>
    <lineage>
        <taxon>Bacteria</taxon>
        <taxon>Bacillati</taxon>
        <taxon>Bacillota</taxon>
        <taxon>Clostridia</taxon>
        <taxon>Halanaerobiales</taxon>
        <taxon>Halanaerobiaceae</taxon>
        <taxon>Halanaerobium</taxon>
    </lineage>
</organism>
<comment type="catalytic activity">
    <reaction evidence="1">
        <text>beta-D-ribopyranose = beta-D-ribofuranose</text>
        <dbReference type="Rhea" id="RHEA:25432"/>
        <dbReference type="ChEBI" id="CHEBI:27476"/>
        <dbReference type="ChEBI" id="CHEBI:47002"/>
        <dbReference type="EC" id="5.4.99.62"/>
    </reaction>
</comment>
<dbReference type="GO" id="GO:0006004">
    <property type="term" value="P:fucose metabolic process"/>
    <property type="evidence" value="ECO:0007669"/>
    <property type="project" value="TreeGrafter"/>
</dbReference>
<dbReference type="Gene3D" id="3.40.1650.10">
    <property type="entry name" value="RbsD-like domain"/>
    <property type="match status" value="1"/>
</dbReference>
<dbReference type="InterPro" id="IPR007721">
    <property type="entry name" value="RbsD_FucU"/>
</dbReference>
<evidence type="ECO:0000256" key="2">
    <source>
        <dbReference type="ARBA" id="ARBA00023235"/>
    </source>
</evidence>
<name>A0A1N6ZHZ7_9FIRM</name>
<evidence type="ECO:0000256" key="3">
    <source>
        <dbReference type="ARBA" id="ARBA00036324"/>
    </source>
</evidence>
<dbReference type="AlphaFoldDB" id="A0A1N6ZHZ7"/>
<evidence type="ECO:0000256" key="1">
    <source>
        <dbReference type="ARBA" id="ARBA00000223"/>
    </source>
</evidence>
<evidence type="ECO:0000313" key="5">
    <source>
        <dbReference type="Proteomes" id="UP000185669"/>
    </source>
</evidence>
<dbReference type="EMBL" id="FTNC01000018">
    <property type="protein sequence ID" value="SIR26520.1"/>
    <property type="molecule type" value="Genomic_DNA"/>
</dbReference>
<dbReference type="RefSeq" id="WP_076545581.1">
    <property type="nucleotide sequence ID" value="NZ_FTNC01000018.1"/>
</dbReference>
<dbReference type="SUPFAM" id="SSF102546">
    <property type="entry name" value="RbsD-like"/>
    <property type="match status" value="1"/>
</dbReference>
<dbReference type="NCBIfam" id="NF011949">
    <property type="entry name" value="PRK15420.1"/>
    <property type="match status" value="1"/>
</dbReference>
<dbReference type="GO" id="GO:0036373">
    <property type="term" value="F:L-fucose mutarotase activity"/>
    <property type="evidence" value="ECO:0007669"/>
    <property type="project" value="UniProtKB-EC"/>
</dbReference>
<dbReference type="PANTHER" id="PTHR31690:SF4">
    <property type="entry name" value="FUCOSE MUTAROTASE"/>
    <property type="match status" value="1"/>
</dbReference>
<sequence length="144" mass="16322">MLKGISKIISPELIKILMEMGHGDEIVIADGNFPAESKGQRVVRLDGHKVPEVLSAILKLFPLDSYVDNPVILMETTVKDKDLKPQIWDKYNKIVNNNSNDKIEFKQIDRFDFYKRAEKAYAVIATGEMALYANIILKKGIITD</sequence>
<dbReference type="PANTHER" id="PTHR31690">
    <property type="entry name" value="FUCOSE MUTAROTASE"/>
    <property type="match status" value="1"/>
</dbReference>
<gene>
    <name evidence="4" type="ORF">SAMN05421834_11825</name>
</gene>
<dbReference type="InterPro" id="IPR050443">
    <property type="entry name" value="RbsD/FucU_mutarotase"/>
</dbReference>
<dbReference type="Proteomes" id="UP000185669">
    <property type="component" value="Unassembled WGS sequence"/>
</dbReference>
<proteinExistence type="predicted"/>
<dbReference type="GO" id="GO:0062193">
    <property type="term" value="F:D-ribose pyranase activity"/>
    <property type="evidence" value="ECO:0007669"/>
    <property type="project" value="UniProtKB-EC"/>
</dbReference>
<dbReference type="Pfam" id="PF05025">
    <property type="entry name" value="RbsD_FucU"/>
    <property type="match status" value="1"/>
</dbReference>
<dbReference type="STRING" id="56779.SAMN05421834_11825"/>
<reference evidence="5" key="1">
    <citation type="submission" date="2017-01" db="EMBL/GenBank/DDBJ databases">
        <authorList>
            <person name="Varghese N."/>
            <person name="Submissions S."/>
        </authorList>
    </citation>
    <scope>NUCLEOTIDE SEQUENCE [LARGE SCALE GENOMIC DNA]</scope>
    <source>
        <strain evidence="5">ATCC 700103</strain>
    </source>
</reference>
<dbReference type="OrthoDB" id="9805009at2"/>
<keyword evidence="5" id="KW-1185">Reference proteome</keyword>
<keyword evidence="2" id="KW-0413">Isomerase</keyword>
<dbReference type="GO" id="GO:0042806">
    <property type="term" value="F:fucose binding"/>
    <property type="evidence" value="ECO:0007669"/>
    <property type="project" value="TreeGrafter"/>
</dbReference>